<name>A0A916YSY9_9BACL</name>
<sequence length="61" mass="7135">MELTVRYTEYVAAGLTNVMHSLNPRKIMMANERESSARRGWYGKRSLKRKDTGTLSFKIRK</sequence>
<reference evidence="1" key="1">
    <citation type="journal article" date="2014" name="Int. J. Syst. Evol. Microbiol.">
        <title>Complete genome sequence of Corynebacterium casei LMG S-19264T (=DSM 44701T), isolated from a smear-ripened cheese.</title>
        <authorList>
            <consortium name="US DOE Joint Genome Institute (JGI-PGF)"/>
            <person name="Walter F."/>
            <person name="Albersmeier A."/>
            <person name="Kalinowski J."/>
            <person name="Ruckert C."/>
        </authorList>
    </citation>
    <scope>NUCLEOTIDE SEQUENCE</scope>
    <source>
        <strain evidence="1">CGMCC 1.15178</strain>
    </source>
</reference>
<reference evidence="1" key="2">
    <citation type="submission" date="2020-09" db="EMBL/GenBank/DDBJ databases">
        <authorList>
            <person name="Sun Q."/>
            <person name="Zhou Y."/>
        </authorList>
    </citation>
    <scope>NUCLEOTIDE SEQUENCE</scope>
    <source>
        <strain evidence="1">CGMCC 1.15178</strain>
    </source>
</reference>
<dbReference type="EMBL" id="BMHP01000001">
    <property type="protein sequence ID" value="GGD60181.1"/>
    <property type="molecule type" value="Genomic_DNA"/>
</dbReference>
<gene>
    <name evidence="1" type="ORF">GCM10010911_17560</name>
</gene>
<evidence type="ECO:0000313" key="1">
    <source>
        <dbReference type="EMBL" id="GGD60181.1"/>
    </source>
</evidence>
<evidence type="ECO:0000313" key="2">
    <source>
        <dbReference type="Proteomes" id="UP000612456"/>
    </source>
</evidence>
<proteinExistence type="predicted"/>
<protein>
    <submittedName>
        <fullName evidence="1">Uncharacterized protein</fullName>
    </submittedName>
</protein>
<comment type="caution">
    <text evidence="1">The sequence shown here is derived from an EMBL/GenBank/DDBJ whole genome shotgun (WGS) entry which is preliminary data.</text>
</comment>
<keyword evidence="2" id="KW-1185">Reference proteome</keyword>
<accession>A0A916YSY9</accession>
<organism evidence="1 2">
    <name type="scientific">Paenibacillus nasutitermitis</name>
    <dbReference type="NCBI Taxonomy" id="1652958"/>
    <lineage>
        <taxon>Bacteria</taxon>
        <taxon>Bacillati</taxon>
        <taxon>Bacillota</taxon>
        <taxon>Bacilli</taxon>
        <taxon>Bacillales</taxon>
        <taxon>Paenibacillaceae</taxon>
        <taxon>Paenibacillus</taxon>
    </lineage>
</organism>
<dbReference type="AlphaFoldDB" id="A0A916YSY9"/>
<dbReference type="Proteomes" id="UP000612456">
    <property type="component" value="Unassembled WGS sequence"/>
</dbReference>